<dbReference type="EMBL" id="CP035108">
    <property type="protein sequence ID" value="QAR33248.1"/>
    <property type="molecule type" value="Genomic_DNA"/>
</dbReference>
<dbReference type="GO" id="GO:0005829">
    <property type="term" value="C:cytosol"/>
    <property type="evidence" value="ECO:0007669"/>
    <property type="project" value="TreeGrafter"/>
</dbReference>
<dbReference type="InterPro" id="IPR023198">
    <property type="entry name" value="PGP-like_dom2"/>
</dbReference>
<dbReference type="GO" id="GO:0006281">
    <property type="term" value="P:DNA repair"/>
    <property type="evidence" value="ECO:0007669"/>
    <property type="project" value="TreeGrafter"/>
</dbReference>
<evidence type="ECO:0000313" key="5">
    <source>
        <dbReference type="EMBL" id="QAR33248.1"/>
    </source>
</evidence>
<dbReference type="InterPro" id="IPR023214">
    <property type="entry name" value="HAD_sf"/>
</dbReference>
<evidence type="ECO:0000256" key="2">
    <source>
        <dbReference type="ARBA" id="ARBA00004818"/>
    </source>
</evidence>
<comment type="similarity">
    <text evidence="3">Belongs to the HAD-like hydrolase superfamily. CbbY/CbbZ/Gph/YieH family.</text>
</comment>
<comment type="pathway">
    <text evidence="2">Organic acid metabolism; glycolate biosynthesis; glycolate from 2-phosphoglycolate: step 1/1.</text>
</comment>
<organism evidence="5 6">
    <name type="scientific">Geovibrio thiophilus</name>
    <dbReference type="NCBI Taxonomy" id="139438"/>
    <lineage>
        <taxon>Bacteria</taxon>
        <taxon>Pseudomonadati</taxon>
        <taxon>Deferribacterota</taxon>
        <taxon>Deferribacteres</taxon>
        <taxon>Deferribacterales</taxon>
        <taxon>Geovibrionaceae</taxon>
        <taxon>Geovibrio</taxon>
    </lineage>
</organism>
<evidence type="ECO:0000256" key="3">
    <source>
        <dbReference type="ARBA" id="ARBA00006171"/>
    </source>
</evidence>
<dbReference type="SUPFAM" id="SSF56784">
    <property type="entry name" value="HAD-like"/>
    <property type="match status" value="1"/>
</dbReference>
<dbReference type="AlphaFoldDB" id="A0A410JYY2"/>
<keyword evidence="6" id="KW-1185">Reference proteome</keyword>
<dbReference type="SFLD" id="SFLDG01129">
    <property type="entry name" value="C1.5:_HAD__Beta-PGM__Phosphata"/>
    <property type="match status" value="1"/>
</dbReference>
<dbReference type="InterPro" id="IPR006439">
    <property type="entry name" value="HAD-SF_hydro_IA"/>
</dbReference>
<dbReference type="NCBIfam" id="TIGR01549">
    <property type="entry name" value="HAD-SF-IA-v1"/>
    <property type="match status" value="1"/>
</dbReference>
<evidence type="ECO:0000256" key="4">
    <source>
        <dbReference type="ARBA" id="ARBA00013078"/>
    </source>
</evidence>
<dbReference type="NCBIfam" id="TIGR01509">
    <property type="entry name" value="HAD-SF-IA-v3"/>
    <property type="match status" value="1"/>
</dbReference>
<dbReference type="InterPro" id="IPR041492">
    <property type="entry name" value="HAD_2"/>
</dbReference>
<sequence length="205" mass="23594">MKKVIVYDCDGVLFDSSLAVKAYYDHVFEKFELSMPDWSDPKTFELAMMSTNSEIIGHFCKDEKKFNAIMEFATKLNFRMFLDKMIPAAGVFEALEKLKSEGHKMAVCTNRGVSIDPLLKHFKMYDYFDRLVCSFDVVRPKPHPEGLNKIAEHFSVHKRNMLFLGDSEADYKAAKGANMPFLSFGSSLHESIRIDNHMEVFKHLT</sequence>
<reference evidence="5 6" key="1">
    <citation type="submission" date="2019-01" db="EMBL/GenBank/DDBJ databases">
        <title>Geovibrio thiophilus DSM 11263, complete genome.</title>
        <authorList>
            <person name="Spring S."/>
            <person name="Bunk B."/>
            <person name="Sproer C."/>
        </authorList>
    </citation>
    <scope>NUCLEOTIDE SEQUENCE [LARGE SCALE GENOMIC DNA]</scope>
    <source>
        <strain evidence="5 6">DSM 11263</strain>
    </source>
</reference>
<evidence type="ECO:0000313" key="6">
    <source>
        <dbReference type="Proteomes" id="UP000287502"/>
    </source>
</evidence>
<dbReference type="KEGG" id="gtl:EP073_07485"/>
<dbReference type="InterPro" id="IPR050155">
    <property type="entry name" value="HAD-like_hydrolase_sf"/>
</dbReference>
<dbReference type="RefSeq" id="WP_128466534.1">
    <property type="nucleotide sequence ID" value="NZ_CP035108.1"/>
</dbReference>
<dbReference type="EC" id="3.1.3.18" evidence="4"/>
<gene>
    <name evidence="5" type="ORF">EP073_07485</name>
</gene>
<dbReference type="SFLD" id="SFLDS00003">
    <property type="entry name" value="Haloacid_Dehalogenase"/>
    <property type="match status" value="1"/>
</dbReference>
<dbReference type="OrthoDB" id="9793014at2"/>
<dbReference type="PANTHER" id="PTHR43434:SF1">
    <property type="entry name" value="PHOSPHOGLYCOLATE PHOSPHATASE"/>
    <property type="match status" value="1"/>
</dbReference>
<dbReference type="Proteomes" id="UP000287502">
    <property type="component" value="Chromosome"/>
</dbReference>
<protein>
    <recommendedName>
        <fullName evidence="4">phosphoglycolate phosphatase</fullName>
        <ecNumber evidence="4">3.1.3.18</ecNumber>
    </recommendedName>
</protein>
<dbReference type="Gene3D" id="3.40.50.1000">
    <property type="entry name" value="HAD superfamily/HAD-like"/>
    <property type="match status" value="1"/>
</dbReference>
<keyword evidence="5" id="KW-0378">Hydrolase</keyword>
<name>A0A410JYY2_9BACT</name>
<dbReference type="Pfam" id="PF13419">
    <property type="entry name" value="HAD_2"/>
    <property type="match status" value="1"/>
</dbReference>
<dbReference type="Gene3D" id="1.10.150.240">
    <property type="entry name" value="Putative phosphatase, domain 2"/>
    <property type="match status" value="1"/>
</dbReference>
<evidence type="ECO:0000256" key="1">
    <source>
        <dbReference type="ARBA" id="ARBA00000830"/>
    </source>
</evidence>
<dbReference type="GO" id="GO:0008967">
    <property type="term" value="F:phosphoglycolate phosphatase activity"/>
    <property type="evidence" value="ECO:0007669"/>
    <property type="project" value="UniProtKB-EC"/>
</dbReference>
<comment type="catalytic activity">
    <reaction evidence="1">
        <text>2-phosphoglycolate + H2O = glycolate + phosphate</text>
        <dbReference type="Rhea" id="RHEA:14369"/>
        <dbReference type="ChEBI" id="CHEBI:15377"/>
        <dbReference type="ChEBI" id="CHEBI:29805"/>
        <dbReference type="ChEBI" id="CHEBI:43474"/>
        <dbReference type="ChEBI" id="CHEBI:58033"/>
        <dbReference type="EC" id="3.1.3.18"/>
    </reaction>
</comment>
<dbReference type="InterPro" id="IPR036412">
    <property type="entry name" value="HAD-like_sf"/>
</dbReference>
<dbReference type="PANTHER" id="PTHR43434">
    <property type="entry name" value="PHOSPHOGLYCOLATE PHOSPHATASE"/>
    <property type="match status" value="1"/>
</dbReference>
<proteinExistence type="inferred from homology"/>
<accession>A0A410JYY2</accession>